<evidence type="ECO:0000313" key="1">
    <source>
        <dbReference type="EMBL" id="KAK1667117.1"/>
    </source>
</evidence>
<proteinExistence type="predicted"/>
<protein>
    <submittedName>
        <fullName evidence="1">Uncharacterized protein</fullName>
    </submittedName>
</protein>
<name>A0AAD8WLP7_LOLMU</name>
<accession>A0AAD8WLP7</accession>
<comment type="caution">
    <text evidence="1">The sequence shown here is derived from an EMBL/GenBank/DDBJ whole genome shotgun (WGS) entry which is preliminary data.</text>
</comment>
<reference evidence="1" key="1">
    <citation type="submission" date="2023-07" db="EMBL/GenBank/DDBJ databases">
        <title>A chromosome-level genome assembly of Lolium multiflorum.</title>
        <authorList>
            <person name="Chen Y."/>
            <person name="Copetti D."/>
            <person name="Kolliker R."/>
            <person name="Studer B."/>
        </authorList>
    </citation>
    <scope>NUCLEOTIDE SEQUENCE</scope>
    <source>
        <strain evidence="1">02402/16</strain>
        <tissue evidence="1">Leaf</tissue>
    </source>
</reference>
<dbReference type="Proteomes" id="UP001231189">
    <property type="component" value="Unassembled WGS sequence"/>
</dbReference>
<dbReference type="EMBL" id="JAUUTY010000003">
    <property type="protein sequence ID" value="KAK1667117.1"/>
    <property type="molecule type" value="Genomic_DNA"/>
</dbReference>
<sequence length="245" mass="26297">MGGRAACVAPSSAPTAFRLLKASVAKPTMRKTTIRKTFQRAAAADPISGDSEISSGTLPERGFISGRTLHRHGRLRSDEFHVGAGISGVAPHYIPPPSTFNVLLDSYWFHVSAGIPGVAPHYTPPPSTFNVLLGSYWFDKPWFLSEGKLTAVHITPSSWGSQRTCVSRASMTLQGGAVVVAADPARSSSISAAENLDVQIFFSFDVSRVVVVAAEVLELLWIGRGVVLDASELVPVRNTQRWPSL</sequence>
<dbReference type="AlphaFoldDB" id="A0AAD8WLP7"/>
<organism evidence="1 2">
    <name type="scientific">Lolium multiflorum</name>
    <name type="common">Italian ryegrass</name>
    <name type="synonym">Lolium perenne subsp. multiflorum</name>
    <dbReference type="NCBI Taxonomy" id="4521"/>
    <lineage>
        <taxon>Eukaryota</taxon>
        <taxon>Viridiplantae</taxon>
        <taxon>Streptophyta</taxon>
        <taxon>Embryophyta</taxon>
        <taxon>Tracheophyta</taxon>
        <taxon>Spermatophyta</taxon>
        <taxon>Magnoliopsida</taxon>
        <taxon>Liliopsida</taxon>
        <taxon>Poales</taxon>
        <taxon>Poaceae</taxon>
        <taxon>BOP clade</taxon>
        <taxon>Pooideae</taxon>
        <taxon>Poodae</taxon>
        <taxon>Poeae</taxon>
        <taxon>Poeae Chloroplast Group 2 (Poeae type)</taxon>
        <taxon>Loliodinae</taxon>
        <taxon>Loliinae</taxon>
        <taxon>Lolium</taxon>
    </lineage>
</organism>
<gene>
    <name evidence="1" type="ORF">QYE76_055276</name>
</gene>
<evidence type="ECO:0000313" key="2">
    <source>
        <dbReference type="Proteomes" id="UP001231189"/>
    </source>
</evidence>
<keyword evidence="2" id="KW-1185">Reference proteome</keyword>